<dbReference type="InterPro" id="IPR000836">
    <property type="entry name" value="PRTase_dom"/>
</dbReference>
<accession>A0A1G2IF37</accession>
<sequence>MTYPNHVDKVKTLLLELLFPSFCLGCQKEGTYLCLDCKSVLEISEFNYCLCNKNPLRLPNDSNHGKCQRCQDKKLSGLYFALPYKEKFLTRKLVRQFKYSPHIKALAKPLAGILLEHFIITGKNTNEIWNNSLLVPVPMEIKKLKSRGYNQAEGLGKELGHMVDVPLVLDNLVKIKKTLPQMELSAKERMQNVKNAFLVKNPKEISGKKIFLIDDVYTTGSTMEECAGVLRDAGAKSVFGIAIAREG</sequence>
<evidence type="ECO:0000313" key="4">
    <source>
        <dbReference type="Proteomes" id="UP000176774"/>
    </source>
</evidence>
<name>A0A1G2IF37_9BACT</name>
<dbReference type="PANTHER" id="PTHR47505:SF1">
    <property type="entry name" value="DNA UTILIZATION PROTEIN YHGH"/>
    <property type="match status" value="1"/>
</dbReference>
<protein>
    <recommendedName>
        <fullName evidence="2">Phosphoribosyltransferase domain-containing protein</fullName>
    </recommendedName>
</protein>
<dbReference type="Pfam" id="PF00156">
    <property type="entry name" value="Pribosyltran"/>
    <property type="match status" value="1"/>
</dbReference>
<feature type="domain" description="Phosphoribosyltransferase" evidence="2">
    <location>
        <begin position="153"/>
        <end position="238"/>
    </location>
</feature>
<evidence type="ECO:0000259" key="2">
    <source>
        <dbReference type="Pfam" id="PF00156"/>
    </source>
</evidence>
<comment type="similarity">
    <text evidence="1">Belongs to the ComF/GntX family.</text>
</comment>
<evidence type="ECO:0000256" key="1">
    <source>
        <dbReference type="ARBA" id="ARBA00008007"/>
    </source>
</evidence>
<organism evidence="3 4">
    <name type="scientific">Candidatus Staskawiczbacteria bacterium RIFCSPLOWO2_01_FULL_38_12b</name>
    <dbReference type="NCBI Taxonomy" id="1802214"/>
    <lineage>
        <taxon>Bacteria</taxon>
        <taxon>Candidatus Staskawicziibacteriota</taxon>
    </lineage>
</organism>
<reference evidence="3 4" key="1">
    <citation type="journal article" date="2016" name="Nat. Commun.">
        <title>Thousands of microbial genomes shed light on interconnected biogeochemical processes in an aquifer system.</title>
        <authorList>
            <person name="Anantharaman K."/>
            <person name="Brown C.T."/>
            <person name="Hug L.A."/>
            <person name="Sharon I."/>
            <person name="Castelle C.J."/>
            <person name="Probst A.J."/>
            <person name="Thomas B.C."/>
            <person name="Singh A."/>
            <person name="Wilkins M.J."/>
            <person name="Karaoz U."/>
            <person name="Brodie E.L."/>
            <person name="Williams K.H."/>
            <person name="Hubbard S.S."/>
            <person name="Banfield J.F."/>
        </authorList>
    </citation>
    <scope>NUCLEOTIDE SEQUENCE [LARGE SCALE GENOMIC DNA]</scope>
</reference>
<proteinExistence type="inferred from homology"/>
<dbReference type="SUPFAM" id="SSF53271">
    <property type="entry name" value="PRTase-like"/>
    <property type="match status" value="1"/>
</dbReference>
<dbReference type="InterPro" id="IPR051910">
    <property type="entry name" value="ComF/GntX_DNA_util-trans"/>
</dbReference>
<dbReference type="STRING" id="1802214.A2908_01845"/>
<dbReference type="InterPro" id="IPR029057">
    <property type="entry name" value="PRTase-like"/>
</dbReference>
<dbReference type="Gene3D" id="3.40.50.2020">
    <property type="match status" value="1"/>
</dbReference>
<comment type="caution">
    <text evidence="3">The sequence shown here is derived from an EMBL/GenBank/DDBJ whole genome shotgun (WGS) entry which is preliminary data.</text>
</comment>
<evidence type="ECO:0000313" key="3">
    <source>
        <dbReference type="EMBL" id="OGZ73050.1"/>
    </source>
</evidence>
<dbReference type="EMBL" id="MHPA01000016">
    <property type="protein sequence ID" value="OGZ73050.1"/>
    <property type="molecule type" value="Genomic_DNA"/>
</dbReference>
<gene>
    <name evidence="3" type="ORF">A2908_01845</name>
</gene>
<dbReference type="AlphaFoldDB" id="A0A1G2IF37"/>
<dbReference type="CDD" id="cd06223">
    <property type="entry name" value="PRTases_typeI"/>
    <property type="match status" value="1"/>
</dbReference>
<dbReference type="Proteomes" id="UP000176774">
    <property type="component" value="Unassembled WGS sequence"/>
</dbReference>
<dbReference type="PANTHER" id="PTHR47505">
    <property type="entry name" value="DNA UTILIZATION PROTEIN YHGH"/>
    <property type="match status" value="1"/>
</dbReference>